<organism evidence="3 4">
    <name type="scientific">Candidatus Segetimicrobium genomatis</name>
    <dbReference type="NCBI Taxonomy" id="2569760"/>
    <lineage>
        <taxon>Bacteria</taxon>
        <taxon>Bacillati</taxon>
        <taxon>Candidatus Sysuimicrobiota</taxon>
        <taxon>Candidatus Sysuimicrobiia</taxon>
        <taxon>Candidatus Sysuimicrobiales</taxon>
        <taxon>Candidatus Segetimicrobiaceae</taxon>
        <taxon>Candidatus Segetimicrobium</taxon>
    </lineage>
</organism>
<evidence type="ECO:0000259" key="2">
    <source>
        <dbReference type="Pfam" id="PF01321"/>
    </source>
</evidence>
<dbReference type="InterPro" id="IPR029149">
    <property type="entry name" value="Creatin/AminoP/Spt16_N"/>
</dbReference>
<dbReference type="Gene3D" id="3.40.350.10">
    <property type="entry name" value="Creatinase/prolidase N-terminal domain"/>
    <property type="match status" value="1"/>
</dbReference>
<feature type="non-terminal residue" evidence="3">
    <location>
        <position position="370"/>
    </location>
</feature>
<sequence>MTDPRPSPAPAGAPAMVPSAGEARYPRFSSAEFARRFDAARAMMAREGVDILAVYGTSAIARHNQADVHYLSGFLGNRNNYVVLPPRGDPILFAQSHNHVPNAREVAGIETRWGGVSSARTVAQVVRASRGPGTLGYVGPVPVHDYLAWRGELPGWELRDVTGPFRRLRLRKSAEELEWLRRGAALTDAAITHLIDNVTPGMREYELGALVEEAALRGGGLPHLAYISSTPQNASDVCVPRQNLSDRTIQPGDVINTEISASCWGYSGQLHRPIFVRTEPNPLYRTLWDVALEAYTRCCAVLRAGATTEDVLDAAEVIHARGLTINDGLLHGFGIGLLPPSVRTRRTVQEPHAPFVFEQDMCVVVQPNVV</sequence>
<dbReference type="InterPro" id="IPR036005">
    <property type="entry name" value="Creatinase/aminopeptidase-like"/>
</dbReference>
<dbReference type="InterPro" id="IPR000994">
    <property type="entry name" value="Pept_M24"/>
</dbReference>
<dbReference type="CDD" id="cd01066">
    <property type="entry name" value="APP_MetAP"/>
    <property type="match status" value="1"/>
</dbReference>
<keyword evidence="3" id="KW-0645">Protease</keyword>
<dbReference type="PANTHER" id="PTHR46112:SF2">
    <property type="entry name" value="XAA-PRO AMINOPEPTIDASE P-RELATED"/>
    <property type="match status" value="1"/>
</dbReference>
<dbReference type="Gene3D" id="3.90.230.10">
    <property type="entry name" value="Creatinase/methionine aminopeptidase superfamily"/>
    <property type="match status" value="1"/>
</dbReference>
<dbReference type="Pfam" id="PF01321">
    <property type="entry name" value="Creatinase_N"/>
    <property type="match status" value="1"/>
</dbReference>
<dbReference type="Pfam" id="PF00557">
    <property type="entry name" value="Peptidase_M24"/>
    <property type="match status" value="1"/>
</dbReference>
<dbReference type="EMBL" id="VBAM01000360">
    <property type="protein sequence ID" value="TMJ09165.1"/>
    <property type="molecule type" value="Genomic_DNA"/>
</dbReference>
<keyword evidence="3" id="KW-0378">Hydrolase</keyword>
<dbReference type="AlphaFoldDB" id="A0A537LMC5"/>
<gene>
    <name evidence="3" type="ORF">E6H02_09265</name>
</gene>
<accession>A0A537LMC5</accession>
<evidence type="ECO:0000313" key="4">
    <source>
        <dbReference type="Proteomes" id="UP000320393"/>
    </source>
</evidence>
<dbReference type="InterPro" id="IPR050659">
    <property type="entry name" value="Peptidase_M24B"/>
</dbReference>
<protein>
    <submittedName>
        <fullName evidence="3">Aminopeptidase P family protein</fullName>
    </submittedName>
</protein>
<reference evidence="3 4" key="1">
    <citation type="journal article" date="2019" name="Nat. Microbiol.">
        <title>Mediterranean grassland soil C-N compound turnover is dependent on rainfall and depth, and is mediated by genomically divergent microorganisms.</title>
        <authorList>
            <person name="Diamond S."/>
            <person name="Andeer P.F."/>
            <person name="Li Z."/>
            <person name="Crits-Christoph A."/>
            <person name="Burstein D."/>
            <person name="Anantharaman K."/>
            <person name="Lane K.R."/>
            <person name="Thomas B.C."/>
            <person name="Pan C."/>
            <person name="Northen T.R."/>
            <person name="Banfield J.F."/>
        </authorList>
    </citation>
    <scope>NUCLEOTIDE SEQUENCE [LARGE SCALE GENOMIC DNA]</scope>
    <source>
        <strain evidence="3">NP_5</strain>
    </source>
</reference>
<proteinExistence type="predicted"/>
<dbReference type="SUPFAM" id="SSF55920">
    <property type="entry name" value="Creatinase/aminopeptidase"/>
    <property type="match status" value="1"/>
</dbReference>
<keyword evidence="3" id="KW-0031">Aminopeptidase</keyword>
<dbReference type="GO" id="GO:0004177">
    <property type="term" value="F:aminopeptidase activity"/>
    <property type="evidence" value="ECO:0007669"/>
    <property type="project" value="UniProtKB-KW"/>
</dbReference>
<dbReference type="Proteomes" id="UP000320393">
    <property type="component" value="Unassembled WGS sequence"/>
</dbReference>
<dbReference type="PANTHER" id="PTHR46112">
    <property type="entry name" value="AMINOPEPTIDASE"/>
    <property type="match status" value="1"/>
</dbReference>
<dbReference type="SUPFAM" id="SSF53092">
    <property type="entry name" value="Creatinase/prolidase N-terminal domain"/>
    <property type="match status" value="1"/>
</dbReference>
<feature type="domain" description="Creatinase N-terminal" evidence="2">
    <location>
        <begin position="36"/>
        <end position="170"/>
    </location>
</feature>
<evidence type="ECO:0000313" key="3">
    <source>
        <dbReference type="EMBL" id="TMJ09165.1"/>
    </source>
</evidence>
<evidence type="ECO:0000259" key="1">
    <source>
        <dbReference type="Pfam" id="PF00557"/>
    </source>
</evidence>
<name>A0A537LMC5_9BACT</name>
<feature type="domain" description="Peptidase M24" evidence="1">
    <location>
        <begin position="179"/>
        <end position="369"/>
    </location>
</feature>
<dbReference type="InterPro" id="IPR000587">
    <property type="entry name" value="Creatinase_N"/>
</dbReference>
<comment type="caution">
    <text evidence="3">The sequence shown here is derived from an EMBL/GenBank/DDBJ whole genome shotgun (WGS) entry which is preliminary data.</text>
</comment>